<evidence type="ECO:0000256" key="1">
    <source>
        <dbReference type="SAM" id="MobiDB-lite"/>
    </source>
</evidence>
<dbReference type="OrthoDB" id="2506088at2759"/>
<protein>
    <submittedName>
        <fullName evidence="2">Uncharacterized protein</fullName>
    </submittedName>
</protein>
<evidence type="ECO:0000313" key="3">
    <source>
        <dbReference type="Proteomes" id="UP000283269"/>
    </source>
</evidence>
<gene>
    <name evidence="2" type="ORF">CVT25_001626</name>
</gene>
<evidence type="ECO:0000313" key="2">
    <source>
        <dbReference type="EMBL" id="PPQ80664.1"/>
    </source>
</evidence>
<dbReference type="AlphaFoldDB" id="A0A409WQ64"/>
<dbReference type="STRING" id="93625.A0A409WQ64"/>
<feature type="compositionally biased region" description="Basic and acidic residues" evidence="1">
    <location>
        <begin position="1162"/>
        <end position="1175"/>
    </location>
</feature>
<dbReference type="PANTHER" id="PTHR31912">
    <property type="entry name" value="IP13529P"/>
    <property type="match status" value="1"/>
</dbReference>
<sequence length="1203" mass="136463">MAVIELGADGKVRCHICLEFNKREYKGKWVLKASFSGHAGHPIHLKALQNQEELLIGTAPEVSENYATLQDVIMDSPPKGQTMDASHLGMNDTQEQEMWKNFDGQFELEESEVDLYEQKRKDFDQRVDEYGLWGGLEGLPGGDPENIEELWQENEQDDLLSELLEHTSRRYFNSVAAITDQRSGLKGEEETTALRNKTESADTTWFPYPSKLAFLLDTIDNLPRLRISTSFMKVLLWLLREVGVQGVPSHDGFRKVQKSLKRENIIPTVHWKSPRGHTYSFNDPRATVANDWANPLVAKHIRRYPVLAQDGIISEVWHGRKWRYDLDRHLMSPMYNAGNGRHYFIDEPAGLRDGQMVIPVRWLEDESGTVYCDAWEIKLDKQTNLSKIQDEKVVMIASSDLEYNMLDLEDKCIMPEWCPETVASGHVSRMPNPDRELANGDPIYSAFIDVFGDDVSGNRSKSWNKHWNIYITHRNLPRQLLYQQCHIHFTSTSTYATVPEQFHGIKEIIEKTHREPIRTRSAVDGHETLLKLYCNCGPGDNPAQSEVCGHIGSKGNYPCRKCKVGGSQKEKETDDGFHAFFSPGESRCAEDTLAEIERQVKAACLGVAQTVKDLQTNSGVKDTFTQHWIEELIERSRGMQRSQPLRPIAEIQDELTKWISEKKAAVYNPFLTLIGFDVSSDTPVEILHTILLGIVKYVWYLLHSKWNDSHKKLYSDRLQATDTSGLSISAIRANYIMQYANSLIGRQLKTLVQVNAFHIYDLVEPLQFAFTKAIGELSALLWFPEIRNLDEYLADVEMAAANVLDIAGHIDPSKIILKIKYHLLAHLRQDIIRFGPLLGVATETYESFNAIFRFCSILSNHLAPSRDIALQLAEQETLRHILSGGTWLSVTEAGEWKRPAQSVTNFLSNNPFLLVLLGYGRDATAVPQAPVIQMFTGSIKLEPHKRSQNRTKNARISLKLADMYAAQAVNLPETMQNSEIKWYHGKSTLSQAQDICAVGTWIFAKSPFSSTAPPVTGKILEILQDEDATMSFIVMDLFQVSAIRHECFGMPTLSRRLDETTLLLIPTKTIMFQYNVQHDCRAARCITSGRRAIIEERVQTELSESFIEHQPLDRFLVNTHAFHNAHLLRATLPRDLTIPIAYSTDRNAHHSSMSEKLQGTRQEADDKKKATADLKKVAEADMVGPLVNAGKKRRRKVAPTGEE</sequence>
<proteinExistence type="predicted"/>
<name>A0A409WQ64_PSICY</name>
<dbReference type="PANTHER" id="PTHR31912:SF34">
    <property type="entry name" value="NOTOCHORD-RELATED PROTEIN"/>
    <property type="match status" value="1"/>
</dbReference>
<dbReference type="Proteomes" id="UP000283269">
    <property type="component" value="Unassembled WGS sequence"/>
</dbReference>
<comment type="caution">
    <text evidence="2">The sequence shown here is derived from an EMBL/GenBank/DDBJ whole genome shotgun (WGS) entry which is preliminary data.</text>
</comment>
<organism evidence="2 3">
    <name type="scientific">Psilocybe cyanescens</name>
    <dbReference type="NCBI Taxonomy" id="93625"/>
    <lineage>
        <taxon>Eukaryota</taxon>
        <taxon>Fungi</taxon>
        <taxon>Dikarya</taxon>
        <taxon>Basidiomycota</taxon>
        <taxon>Agaricomycotina</taxon>
        <taxon>Agaricomycetes</taxon>
        <taxon>Agaricomycetidae</taxon>
        <taxon>Agaricales</taxon>
        <taxon>Agaricineae</taxon>
        <taxon>Strophariaceae</taxon>
        <taxon>Psilocybe</taxon>
    </lineage>
</organism>
<dbReference type="EMBL" id="NHYD01003314">
    <property type="protein sequence ID" value="PPQ80664.1"/>
    <property type="molecule type" value="Genomic_DNA"/>
</dbReference>
<accession>A0A409WQ64</accession>
<feature type="region of interest" description="Disordered" evidence="1">
    <location>
        <begin position="1147"/>
        <end position="1175"/>
    </location>
</feature>
<dbReference type="InParanoid" id="A0A409WQ64"/>
<keyword evidence="3" id="KW-1185">Reference proteome</keyword>
<reference evidence="2 3" key="1">
    <citation type="journal article" date="2018" name="Evol. Lett.">
        <title>Horizontal gene cluster transfer increased hallucinogenic mushroom diversity.</title>
        <authorList>
            <person name="Reynolds H.T."/>
            <person name="Vijayakumar V."/>
            <person name="Gluck-Thaler E."/>
            <person name="Korotkin H.B."/>
            <person name="Matheny P.B."/>
            <person name="Slot J.C."/>
        </authorList>
    </citation>
    <scope>NUCLEOTIDE SEQUENCE [LARGE SCALE GENOMIC DNA]</scope>
    <source>
        <strain evidence="2 3">2631</strain>
    </source>
</reference>
<feature type="compositionally biased region" description="Polar residues" evidence="1">
    <location>
        <begin position="1150"/>
        <end position="1161"/>
    </location>
</feature>